<dbReference type="Proteomes" id="UP001597512">
    <property type="component" value="Unassembled WGS sequence"/>
</dbReference>
<keyword evidence="4" id="KW-1185">Reference proteome</keyword>
<organism evidence="3 4">
    <name type="scientific">Spirosoma flavum</name>
    <dbReference type="NCBI Taxonomy" id="2048557"/>
    <lineage>
        <taxon>Bacteria</taxon>
        <taxon>Pseudomonadati</taxon>
        <taxon>Bacteroidota</taxon>
        <taxon>Cytophagia</taxon>
        <taxon>Cytophagales</taxon>
        <taxon>Cytophagaceae</taxon>
        <taxon>Spirosoma</taxon>
    </lineage>
</organism>
<protein>
    <submittedName>
        <fullName evidence="3">PorT family protein</fullName>
    </submittedName>
</protein>
<proteinExistence type="predicted"/>
<evidence type="ECO:0000313" key="3">
    <source>
        <dbReference type="EMBL" id="MFD2933055.1"/>
    </source>
</evidence>
<reference evidence="4" key="1">
    <citation type="journal article" date="2019" name="Int. J. Syst. Evol. Microbiol.">
        <title>The Global Catalogue of Microorganisms (GCM) 10K type strain sequencing project: providing services to taxonomists for standard genome sequencing and annotation.</title>
        <authorList>
            <consortium name="The Broad Institute Genomics Platform"/>
            <consortium name="The Broad Institute Genome Sequencing Center for Infectious Disease"/>
            <person name="Wu L."/>
            <person name="Ma J."/>
        </authorList>
    </citation>
    <scope>NUCLEOTIDE SEQUENCE [LARGE SCALE GENOMIC DNA]</scope>
    <source>
        <strain evidence="4">KCTC 52490</strain>
    </source>
</reference>
<feature type="chain" id="PRO_5046087747" evidence="2">
    <location>
        <begin position="21"/>
        <end position="298"/>
    </location>
</feature>
<accession>A0ABW6AH14</accession>
<feature type="signal peptide" evidence="2">
    <location>
        <begin position="1"/>
        <end position="20"/>
    </location>
</feature>
<dbReference type="RefSeq" id="WP_381497237.1">
    <property type="nucleotide sequence ID" value="NZ_JBHUOM010000001.1"/>
</dbReference>
<feature type="compositionally biased region" description="Low complexity" evidence="1">
    <location>
        <begin position="27"/>
        <end position="100"/>
    </location>
</feature>
<dbReference type="EMBL" id="JBHUOM010000001">
    <property type="protein sequence ID" value="MFD2933055.1"/>
    <property type="molecule type" value="Genomic_DNA"/>
</dbReference>
<evidence type="ECO:0000256" key="2">
    <source>
        <dbReference type="SAM" id="SignalP"/>
    </source>
</evidence>
<feature type="region of interest" description="Disordered" evidence="1">
    <location>
        <begin position="27"/>
        <end position="107"/>
    </location>
</feature>
<name>A0ABW6AH14_9BACT</name>
<keyword evidence="2" id="KW-0732">Signal</keyword>
<evidence type="ECO:0000256" key="1">
    <source>
        <dbReference type="SAM" id="MobiDB-lite"/>
    </source>
</evidence>
<evidence type="ECO:0000313" key="4">
    <source>
        <dbReference type="Proteomes" id="UP001597512"/>
    </source>
</evidence>
<gene>
    <name evidence="3" type="ORF">ACFS25_04635</name>
</gene>
<comment type="caution">
    <text evidence="3">The sequence shown here is derived from an EMBL/GenBank/DDBJ whole genome shotgun (WGS) entry which is preliminary data.</text>
</comment>
<sequence>MKRQFSLLAICLYGVGIANAQTTANTYSTTGSTANSSYTSPTTTDSTNSMNSTSPSSTMSNNSSTTNNGSMNNSGTTPNNTYSTNTASSTDGTTTTTTTTDRPDRVKNTKKDYKNFVFGIYAGLNTTKFKGEALDANGSSNKLTGRLGYQAGFFVRGGGRLFGQIGAEYFASSSNYFVAGSGQTASNIKDQIDIKYIQVPVYIGYKLVQSDRGISAVRVQLGLEYANQIGSSSNSFGNLNNLQLKSGTFNGLGQLGFDAGPVFLDLTYHYGFSDAITQNTGFATSQRRILSASVGFKF</sequence>